<comment type="caution">
    <text evidence="2">The sequence shown here is derived from an EMBL/GenBank/DDBJ whole genome shotgun (WGS) entry which is preliminary data.</text>
</comment>
<dbReference type="HOGENOM" id="CLU_905475_0_0_11"/>
<proteinExistence type="predicted"/>
<dbReference type="InterPro" id="IPR001509">
    <property type="entry name" value="Epimerase_deHydtase"/>
</dbReference>
<dbReference type="Pfam" id="PF01370">
    <property type="entry name" value="Epimerase"/>
    <property type="match status" value="1"/>
</dbReference>
<sequence length="375" mass="40156">MCESWSEPRKGSGIRKVNDVSDPQWKVIGASGFVGSSIVARLNAEGISADPIEAPRLATRATDPEIIIDEARRLEGIIDSLADAFAGAHVIVNAAGLAAPNMQDLPALVGANALLPAVIAIAAQRTGVRRMIHLSSAAVQGAKPVLDATEYTEPFSAYSFSKALGEECLLDLYDLIEETAAQGRAPGSANSPYPAAPSHAPAYVAPDHAVELCILRATSVQGRGRRTTELFAKMASSPFASVAGAGNRKSPVSSSYALAEFTVKLGRFPGQLPPIVLQPWEGATVNSIMTDAGRRAPKHLPEWLCRGAIKAGYTVSELLNDKFQGSVRKVELMWFGQELDDSWARANNLVPEPRVREVLRNAHTALGKKKDKRFR</sequence>
<feature type="domain" description="NAD-dependent epimerase/dehydratase" evidence="1">
    <location>
        <begin position="27"/>
        <end position="170"/>
    </location>
</feature>
<dbReference type="PATRIC" id="fig|888019.4.peg.2121"/>
<evidence type="ECO:0000313" key="3">
    <source>
        <dbReference type="Proteomes" id="UP000017174"/>
    </source>
</evidence>
<dbReference type="InterPro" id="IPR036291">
    <property type="entry name" value="NAD(P)-bd_dom_sf"/>
</dbReference>
<dbReference type="Proteomes" id="UP000017174">
    <property type="component" value="Unassembled WGS sequence"/>
</dbReference>
<name>U7UXV7_9MICC</name>
<reference evidence="2 3" key="1">
    <citation type="submission" date="2013-08" db="EMBL/GenBank/DDBJ databases">
        <authorList>
            <person name="Weinstock G."/>
            <person name="Sodergren E."/>
            <person name="Wylie T."/>
            <person name="Fulton L."/>
            <person name="Fulton R."/>
            <person name="Fronick C."/>
            <person name="O'Laughlin M."/>
            <person name="Godfrey J."/>
            <person name="Miner T."/>
            <person name="Herter B."/>
            <person name="Appelbaum E."/>
            <person name="Cordes M."/>
            <person name="Lek S."/>
            <person name="Wollam A."/>
            <person name="Pepin K.H."/>
            <person name="Palsikar V.B."/>
            <person name="Mitreva M."/>
            <person name="Wilson R.K."/>
        </authorList>
    </citation>
    <scope>NUCLEOTIDE SEQUENCE [LARGE SCALE GENOMIC DNA]</scope>
    <source>
        <strain evidence="2 3">F0184</strain>
    </source>
</reference>
<dbReference type="Gene3D" id="3.40.50.720">
    <property type="entry name" value="NAD(P)-binding Rossmann-like Domain"/>
    <property type="match status" value="1"/>
</dbReference>
<protein>
    <submittedName>
        <fullName evidence="2">NAD dependent epimerase/dehydratase family protein</fullName>
    </submittedName>
</protein>
<dbReference type="EMBL" id="AXZG01000072">
    <property type="protein sequence ID" value="ERT63729.1"/>
    <property type="molecule type" value="Genomic_DNA"/>
</dbReference>
<accession>U7UXV7</accession>
<dbReference type="AlphaFoldDB" id="U7UXV7"/>
<dbReference type="SUPFAM" id="SSF51735">
    <property type="entry name" value="NAD(P)-binding Rossmann-fold domains"/>
    <property type="match status" value="1"/>
</dbReference>
<organism evidence="2 3">
    <name type="scientific">Rothia aeria F0184</name>
    <dbReference type="NCBI Taxonomy" id="888019"/>
    <lineage>
        <taxon>Bacteria</taxon>
        <taxon>Bacillati</taxon>
        <taxon>Actinomycetota</taxon>
        <taxon>Actinomycetes</taxon>
        <taxon>Micrococcales</taxon>
        <taxon>Micrococcaceae</taxon>
        <taxon>Rothia</taxon>
    </lineage>
</organism>
<evidence type="ECO:0000259" key="1">
    <source>
        <dbReference type="Pfam" id="PF01370"/>
    </source>
</evidence>
<evidence type="ECO:0000313" key="2">
    <source>
        <dbReference type="EMBL" id="ERT63729.1"/>
    </source>
</evidence>
<gene>
    <name evidence="2" type="ORF">HMPREF0742_02591</name>
</gene>